<keyword evidence="3" id="KW-1185">Reference proteome</keyword>
<accession>A0A1D2M7S2</accession>
<protein>
    <submittedName>
        <fullName evidence="2">Replicase polyprotein 1a</fullName>
    </submittedName>
</protein>
<name>A0A1D2M7S2_ORCCI</name>
<feature type="region of interest" description="Disordered" evidence="1">
    <location>
        <begin position="290"/>
        <end position="326"/>
    </location>
</feature>
<evidence type="ECO:0000256" key="1">
    <source>
        <dbReference type="SAM" id="MobiDB-lite"/>
    </source>
</evidence>
<dbReference type="AlphaFoldDB" id="A0A1D2M7S2"/>
<organism evidence="2 3">
    <name type="scientific">Orchesella cincta</name>
    <name type="common">Springtail</name>
    <name type="synonym">Podura cincta</name>
    <dbReference type="NCBI Taxonomy" id="48709"/>
    <lineage>
        <taxon>Eukaryota</taxon>
        <taxon>Metazoa</taxon>
        <taxon>Ecdysozoa</taxon>
        <taxon>Arthropoda</taxon>
        <taxon>Hexapoda</taxon>
        <taxon>Collembola</taxon>
        <taxon>Entomobryomorpha</taxon>
        <taxon>Entomobryoidea</taxon>
        <taxon>Orchesellidae</taxon>
        <taxon>Orchesellinae</taxon>
        <taxon>Orchesella</taxon>
    </lineage>
</organism>
<dbReference type="EMBL" id="LJIJ01003013">
    <property type="protein sequence ID" value="ODM88972.1"/>
    <property type="molecule type" value="Genomic_DNA"/>
</dbReference>
<comment type="caution">
    <text evidence="2">The sequence shown here is derived from an EMBL/GenBank/DDBJ whole genome shotgun (WGS) entry which is preliminary data.</text>
</comment>
<dbReference type="Proteomes" id="UP000094527">
    <property type="component" value="Unassembled WGS sequence"/>
</dbReference>
<reference evidence="2 3" key="1">
    <citation type="journal article" date="2016" name="Genome Biol. Evol.">
        <title>Gene Family Evolution Reflects Adaptation to Soil Environmental Stressors in the Genome of the Collembolan Orchesella cincta.</title>
        <authorList>
            <person name="Faddeeva-Vakhrusheva A."/>
            <person name="Derks M.F."/>
            <person name="Anvar S.Y."/>
            <person name="Agamennone V."/>
            <person name="Suring W."/>
            <person name="Smit S."/>
            <person name="van Straalen N.M."/>
            <person name="Roelofs D."/>
        </authorList>
    </citation>
    <scope>NUCLEOTIDE SEQUENCE [LARGE SCALE GENOMIC DNA]</scope>
    <source>
        <tissue evidence="2">Mixed pool</tissue>
    </source>
</reference>
<proteinExistence type="predicted"/>
<sequence>MRIQSVFSLTQKKTENVPNNCLFCAVPCRRPLTTEDDELEEEGADLKRPKLDIDHLGYYQSSTFLEDEDPTVDKQLKAIFLLKNVLGIRKEKLCQFLGKFGGDNHPESWIKVCGSCGEAVKICFEVWREISKLERKLGEISKELRGHIWETREKRGDGEEEGAETVWRQVREDVLKGFDANSMALLEDDDDEEIKVAIGEIERDKDVEGFKDSENVATTSESSSEEVLKDSEVASPLLVDLDDEEDEDELVFEQFDSTVTSQTEEDEFADEEATGIFINGDIFIDEVEEEDDSDFQNINFTPPELNQIEDNSSPLEKRSGRKQELQ</sequence>
<gene>
    <name evidence="2" type="ORF">Ocin01_17710</name>
</gene>
<feature type="region of interest" description="Disordered" evidence="1">
    <location>
        <begin position="213"/>
        <end position="234"/>
    </location>
</feature>
<evidence type="ECO:0000313" key="2">
    <source>
        <dbReference type="EMBL" id="ODM88972.1"/>
    </source>
</evidence>
<evidence type="ECO:0000313" key="3">
    <source>
        <dbReference type="Proteomes" id="UP000094527"/>
    </source>
</evidence>
<feature type="compositionally biased region" description="Basic and acidic residues" evidence="1">
    <location>
        <begin position="315"/>
        <end position="326"/>
    </location>
</feature>